<accession>A0A8T1YGT4</accession>
<dbReference type="OrthoDB" id="691528at2759"/>
<name>A0A8T1YGT4_ARASU</name>
<dbReference type="Proteomes" id="UP000694251">
    <property type="component" value="Chromosome 12"/>
</dbReference>
<dbReference type="Pfam" id="PF12609">
    <property type="entry name" value="DUF3774"/>
    <property type="match status" value="1"/>
</dbReference>
<protein>
    <submittedName>
        <fullName evidence="1">Wound-induced</fullName>
    </submittedName>
</protein>
<reference evidence="1 2" key="1">
    <citation type="submission" date="2020-12" db="EMBL/GenBank/DDBJ databases">
        <title>Concerted genomic and epigenomic changes stabilize Arabidopsis allopolyploids.</title>
        <authorList>
            <person name="Chen Z."/>
        </authorList>
    </citation>
    <scope>NUCLEOTIDE SEQUENCE [LARGE SCALE GENOMIC DNA]</scope>
    <source>
        <strain evidence="1">As9502</strain>
        <tissue evidence="1">Leaf</tissue>
    </source>
</reference>
<organism evidence="1 2">
    <name type="scientific">Arabidopsis suecica</name>
    <name type="common">Swedish thale-cress</name>
    <name type="synonym">Cardaminopsis suecica</name>
    <dbReference type="NCBI Taxonomy" id="45249"/>
    <lineage>
        <taxon>Eukaryota</taxon>
        <taxon>Viridiplantae</taxon>
        <taxon>Streptophyta</taxon>
        <taxon>Embryophyta</taxon>
        <taxon>Tracheophyta</taxon>
        <taxon>Spermatophyta</taxon>
        <taxon>Magnoliopsida</taxon>
        <taxon>eudicotyledons</taxon>
        <taxon>Gunneridae</taxon>
        <taxon>Pentapetalae</taxon>
        <taxon>rosids</taxon>
        <taxon>malvids</taxon>
        <taxon>Brassicales</taxon>
        <taxon>Brassicaceae</taxon>
        <taxon>Camelineae</taxon>
        <taxon>Arabidopsis</taxon>
    </lineage>
</organism>
<dbReference type="AlphaFoldDB" id="A0A8T1YGT4"/>
<dbReference type="InterPro" id="IPR022251">
    <property type="entry name" value="DUF3774_wound-induced"/>
</dbReference>
<evidence type="ECO:0000313" key="1">
    <source>
        <dbReference type="EMBL" id="KAG7545215.1"/>
    </source>
</evidence>
<proteinExistence type="predicted"/>
<keyword evidence="2" id="KW-1185">Reference proteome</keyword>
<comment type="caution">
    <text evidence="1">The sequence shown here is derived from an EMBL/GenBank/DDBJ whole genome shotgun (WGS) entry which is preliminary data.</text>
</comment>
<dbReference type="PANTHER" id="PTHR33090">
    <property type="entry name" value="DUF3774 DOMAIN PROTEIN-RELATED"/>
    <property type="match status" value="1"/>
</dbReference>
<gene>
    <name evidence="1" type="ORF">ISN44_As12g007140</name>
</gene>
<evidence type="ECO:0000313" key="2">
    <source>
        <dbReference type="Proteomes" id="UP000694251"/>
    </source>
</evidence>
<dbReference type="EMBL" id="JAEFBJ010000012">
    <property type="protein sequence ID" value="KAG7545215.1"/>
    <property type="molecule type" value="Genomic_DNA"/>
</dbReference>
<sequence length="131" mass="14751">MYHFLDSTLYKPNPPRNSKHIVQRSIHAVLKKEKKKMNAGKQASWAVATAIAAVEVLKDQGVARWNYPLRLLYKEAMARVRTITVPSRHSPPTSSSSADFIRSKPMTTTPFEKSFEKAMGLSSFGPTTVRF</sequence>